<keyword evidence="2" id="KW-0472">Membrane</keyword>
<feature type="transmembrane region" description="Helical" evidence="2">
    <location>
        <begin position="94"/>
        <end position="119"/>
    </location>
</feature>
<proteinExistence type="predicted"/>
<feature type="transmembrane region" description="Helical" evidence="2">
    <location>
        <begin position="51"/>
        <end position="73"/>
    </location>
</feature>
<keyword evidence="2" id="KW-1133">Transmembrane helix</keyword>
<name>A0ABN3AH56_9ACTN</name>
<protein>
    <submittedName>
        <fullName evidence="3">Uncharacterized protein</fullName>
    </submittedName>
</protein>
<sequence>MAEKVTVTGSRHGPRCVTSTSCGRFRALTGDGSPAERSGAYRQGMAVWESVLLGAAGGGLVELLAVLGYVLAWQRARRTPGGRVRKSPPRMRSYVDVPAHLWVLAIRAPLGAFTAWLFAVTSQTSGPYAALAVGFAAPALLAQLGQFPQVTQALQDDAAAEPSPAVVPASAAKAEQSGQAAQPQEVERS</sequence>
<comment type="caution">
    <text evidence="3">The sequence shown here is derived from an EMBL/GenBank/DDBJ whole genome shotgun (WGS) entry which is preliminary data.</text>
</comment>
<evidence type="ECO:0000256" key="1">
    <source>
        <dbReference type="SAM" id="MobiDB-lite"/>
    </source>
</evidence>
<reference evidence="3 4" key="1">
    <citation type="journal article" date="2019" name="Int. J. Syst. Evol. Microbiol.">
        <title>The Global Catalogue of Microorganisms (GCM) 10K type strain sequencing project: providing services to taxonomists for standard genome sequencing and annotation.</title>
        <authorList>
            <consortium name="The Broad Institute Genomics Platform"/>
            <consortium name="The Broad Institute Genome Sequencing Center for Infectious Disease"/>
            <person name="Wu L."/>
            <person name="Ma J."/>
        </authorList>
    </citation>
    <scope>NUCLEOTIDE SEQUENCE [LARGE SCALE GENOMIC DNA]</scope>
    <source>
        <strain evidence="3 4">JCM 13850</strain>
    </source>
</reference>
<keyword evidence="2" id="KW-0812">Transmembrane</keyword>
<feature type="compositionally biased region" description="Low complexity" evidence="1">
    <location>
        <begin position="160"/>
        <end position="175"/>
    </location>
</feature>
<organism evidence="3 4">
    <name type="scientific">Actinomadura napierensis</name>
    <dbReference type="NCBI Taxonomy" id="267854"/>
    <lineage>
        <taxon>Bacteria</taxon>
        <taxon>Bacillati</taxon>
        <taxon>Actinomycetota</taxon>
        <taxon>Actinomycetes</taxon>
        <taxon>Streptosporangiales</taxon>
        <taxon>Thermomonosporaceae</taxon>
        <taxon>Actinomadura</taxon>
    </lineage>
</organism>
<evidence type="ECO:0000313" key="4">
    <source>
        <dbReference type="Proteomes" id="UP001501020"/>
    </source>
</evidence>
<dbReference type="EMBL" id="BAAAMR010000151">
    <property type="protein sequence ID" value="GAA2167998.1"/>
    <property type="molecule type" value="Genomic_DNA"/>
</dbReference>
<dbReference type="Proteomes" id="UP001501020">
    <property type="component" value="Unassembled WGS sequence"/>
</dbReference>
<gene>
    <name evidence="3" type="ORF">GCM10009727_89010</name>
</gene>
<accession>A0ABN3AH56</accession>
<keyword evidence="4" id="KW-1185">Reference proteome</keyword>
<evidence type="ECO:0000313" key="3">
    <source>
        <dbReference type="EMBL" id="GAA2167998.1"/>
    </source>
</evidence>
<feature type="region of interest" description="Disordered" evidence="1">
    <location>
        <begin position="155"/>
        <end position="189"/>
    </location>
</feature>
<evidence type="ECO:0000256" key="2">
    <source>
        <dbReference type="SAM" id="Phobius"/>
    </source>
</evidence>